<dbReference type="Proteomes" id="UP001602245">
    <property type="component" value="Unassembled WGS sequence"/>
</dbReference>
<proteinExistence type="predicted"/>
<reference evidence="1 2" key="1">
    <citation type="submission" date="2024-10" db="EMBL/GenBank/DDBJ databases">
        <title>The Natural Products Discovery Center: Release of the First 8490 Sequenced Strains for Exploring Actinobacteria Biosynthetic Diversity.</title>
        <authorList>
            <person name="Kalkreuter E."/>
            <person name="Kautsar S.A."/>
            <person name="Yang D."/>
            <person name="Bader C.D."/>
            <person name="Teijaro C.N."/>
            <person name="Fluegel L."/>
            <person name="Davis C.M."/>
            <person name="Simpson J.R."/>
            <person name="Lauterbach L."/>
            <person name="Steele A.D."/>
            <person name="Gui C."/>
            <person name="Meng S."/>
            <person name="Li G."/>
            <person name="Viehrig K."/>
            <person name="Ye F."/>
            <person name="Su P."/>
            <person name="Kiefer A.F."/>
            <person name="Nichols A."/>
            <person name="Cepeda A.J."/>
            <person name="Yan W."/>
            <person name="Fan B."/>
            <person name="Jiang Y."/>
            <person name="Adhikari A."/>
            <person name="Zheng C.-J."/>
            <person name="Schuster L."/>
            <person name="Cowan T.M."/>
            <person name="Smanski M.J."/>
            <person name="Chevrette M.G."/>
            <person name="De Carvalho L.P.S."/>
            <person name="Shen B."/>
        </authorList>
    </citation>
    <scope>NUCLEOTIDE SEQUENCE [LARGE SCALE GENOMIC DNA]</scope>
    <source>
        <strain evidence="1 2">NPDC000087</strain>
    </source>
</reference>
<accession>A0ABW6WTG0</accession>
<name>A0ABW6WTG0_9ACTN</name>
<dbReference type="EMBL" id="JBIAZU010000008">
    <property type="protein sequence ID" value="MFF5296589.1"/>
    <property type="molecule type" value="Genomic_DNA"/>
</dbReference>
<comment type="caution">
    <text evidence="1">The sequence shown here is derived from an EMBL/GenBank/DDBJ whole genome shotgun (WGS) entry which is preliminary data.</text>
</comment>
<evidence type="ECO:0000313" key="2">
    <source>
        <dbReference type="Proteomes" id="UP001602245"/>
    </source>
</evidence>
<dbReference type="RefSeq" id="WP_020514414.1">
    <property type="nucleotide sequence ID" value="NZ_JBIAZU010000008.1"/>
</dbReference>
<evidence type="ECO:0000313" key="1">
    <source>
        <dbReference type="EMBL" id="MFF5296589.1"/>
    </source>
</evidence>
<gene>
    <name evidence="1" type="ORF">ACFY35_44740</name>
</gene>
<organism evidence="1 2">
    <name type="scientific">Paractinoplanes globisporus</name>
    <dbReference type="NCBI Taxonomy" id="113565"/>
    <lineage>
        <taxon>Bacteria</taxon>
        <taxon>Bacillati</taxon>
        <taxon>Actinomycetota</taxon>
        <taxon>Actinomycetes</taxon>
        <taxon>Micromonosporales</taxon>
        <taxon>Micromonosporaceae</taxon>
        <taxon>Paractinoplanes</taxon>
    </lineage>
</organism>
<sequence length="60" mass="6277">MDDAFVAYGDGRADGLAGREDATRATDADYRVGLVDGQLAAFEDALVAAIRRAMGDKLDG</sequence>
<protein>
    <submittedName>
        <fullName evidence="1">Uncharacterized protein</fullName>
    </submittedName>
</protein>
<keyword evidence="2" id="KW-1185">Reference proteome</keyword>